<evidence type="ECO:0000313" key="18">
    <source>
        <dbReference type="Proteomes" id="UP000308652"/>
    </source>
</evidence>
<comment type="subcellular location">
    <subcellularLocation>
        <location evidence="2">Cell membrane</location>
        <topology evidence="2">Multi-pass membrane protein</topology>
    </subcellularLocation>
</comment>
<proteinExistence type="predicted"/>
<dbReference type="OrthoDB" id="438440at2759"/>
<dbReference type="GO" id="GO:0019369">
    <property type="term" value="P:arachidonate metabolic process"/>
    <property type="evidence" value="ECO:0007669"/>
    <property type="project" value="TreeGrafter"/>
</dbReference>
<dbReference type="CDD" id="cd00519">
    <property type="entry name" value="Lipase_3"/>
    <property type="match status" value="1"/>
</dbReference>
<evidence type="ECO:0000256" key="2">
    <source>
        <dbReference type="ARBA" id="ARBA00004651"/>
    </source>
</evidence>
<evidence type="ECO:0000256" key="4">
    <source>
        <dbReference type="ARBA" id="ARBA00022553"/>
    </source>
</evidence>
<comment type="catalytic activity">
    <reaction evidence="13">
        <text>a 1,2-diacyl-sn-glycerol + H2O = a 2-acylglycerol + a fatty acid + H(+)</text>
        <dbReference type="Rhea" id="RHEA:33275"/>
        <dbReference type="ChEBI" id="CHEBI:15377"/>
        <dbReference type="ChEBI" id="CHEBI:15378"/>
        <dbReference type="ChEBI" id="CHEBI:17389"/>
        <dbReference type="ChEBI" id="CHEBI:17815"/>
        <dbReference type="ChEBI" id="CHEBI:28868"/>
        <dbReference type="EC" id="3.1.1.116"/>
    </reaction>
    <physiologicalReaction direction="left-to-right" evidence="13">
        <dbReference type="Rhea" id="RHEA:33276"/>
    </physiologicalReaction>
</comment>
<dbReference type="EMBL" id="ML213591">
    <property type="protein sequence ID" value="TFK43122.1"/>
    <property type="molecule type" value="Genomic_DNA"/>
</dbReference>
<sequence length="950" mass="103799">MLITLGAWNHKLGSLGACLLLLARRSSTNLNCCGFTVFAALRLLLYSNYSTQQFYASTIITSHAFMAKNWDKYSRQSIDLAHAASSWGFSAAKTGTRLGFSIARGLAVTTVGLTTTVVDLALFGGSQVTRPLVGGAVSSALAIAEQITLAPIHLSEYLTSTSLAAAHSSINVLSVIFPGSSDASFSLASFITLVRREWTEPVPMEGGMAPERQRDYGVIKVGRAIVAWVALQGVTQEWQEKRWFEWMKEMDVDVKESQKEEFKEKRSKPEMRRRGSRIRVTSDIIFPGQGGAQIIAADIGEAPPPSRAQSVIYVRNKASKTSLRSLGPITPLTLNTHAHVAVNTPTASRSEFSNAHSIHSTSHSNSNANSYPSTPHSPTTPTTPHYPFPDSSFFSSFPPQPALPQPMSNTELKTTLRRLSKMVLAGYGGASLLFFGVSPYGREAAGPAPPKASAVANGIGEGGVQVTGTGDGSGDDMIEREKQSEEAKLTSAIDASEAEARGDDEFGIASPEGTNSGVDAVQEKAYSWWDVLLGRHDQEIFERWAGHGEEGKEGQKEGSVKGKEREKKERKWEKEQEKRREKELKAKMKATAVVGNEHLMPRFWVLTDYGRGQVVLVIRGTMSLNEIAVDLTCDVVPFEPASTPPLTEEDEYPVPGRFTFPSSSYSYGAGLGTKGKRKEKETKTDKDNEGENLREKGGGKMYHVHGGMLRMAKAMGDVGKPVQLAVLQALHNNPDFELVLCGHSLGAGVAGILGMMWADPSTCLTVPSSGLPIGRRVSVYCFAPPTITDAALSKLTSSLIVSFVYSHDVVARLSLGSVRDLKNAALWLCDSQREGKGEGYAGVTERARVWTARGGKDKEEGDWFIAMRKTLEANMRHGCMYPPGRVLWAMRDSDLHPSHRKHQYSGQEVDKLRLFEVMDVEKVFSQIVFARNMLTAHMPHQYDKVLHDLL</sequence>
<dbReference type="GO" id="GO:0046872">
    <property type="term" value="F:metal ion binding"/>
    <property type="evidence" value="ECO:0007669"/>
    <property type="project" value="UniProtKB-KW"/>
</dbReference>
<dbReference type="STRING" id="68775.A0A5C3MCR3"/>
<name>A0A5C3MCR3_9AGAR</name>
<keyword evidence="10" id="KW-1133">Transmembrane helix</keyword>
<evidence type="ECO:0000256" key="14">
    <source>
        <dbReference type="ARBA" id="ARBA00026104"/>
    </source>
</evidence>
<evidence type="ECO:0000256" key="6">
    <source>
        <dbReference type="ARBA" id="ARBA00022723"/>
    </source>
</evidence>
<dbReference type="GO" id="GO:0016298">
    <property type="term" value="F:lipase activity"/>
    <property type="evidence" value="ECO:0007669"/>
    <property type="project" value="TreeGrafter"/>
</dbReference>
<dbReference type="PANTHER" id="PTHR45792:SF8">
    <property type="entry name" value="DIACYLGLYCEROL LIPASE-ALPHA"/>
    <property type="match status" value="1"/>
</dbReference>
<protein>
    <recommendedName>
        <fullName evidence="14">sn-1-specific diacylglycerol lipase</fullName>
        <ecNumber evidence="14">3.1.1.116</ecNumber>
    </recommendedName>
</protein>
<evidence type="ECO:0000313" key="17">
    <source>
        <dbReference type="EMBL" id="TFK43122.1"/>
    </source>
</evidence>
<keyword evidence="3" id="KW-1003">Cell membrane</keyword>
<feature type="compositionally biased region" description="Basic and acidic residues" evidence="15">
    <location>
        <begin position="678"/>
        <end position="698"/>
    </location>
</feature>
<evidence type="ECO:0000256" key="1">
    <source>
        <dbReference type="ARBA" id="ARBA00001913"/>
    </source>
</evidence>
<dbReference type="PANTHER" id="PTHR45792">
    <property type="entry name" value="DIACYLGLYCEROL LIPASE HOMOLOG-RELATED"/>
    <property type="match status" value="1"/>
</dbReference>
<dbReference type="GO" id="GO:0005886">
    <property type="term" value="C:plasma membrane"/>
    <property type="evidence" value="ECO:0007669"/>
    <property type="project" value="UniProtKB-SubCell"/>
</dbReference>
<organism evidence="17 18">
    <name type="scientific">Crucibulum laeve</name>
    <dbReference type="NCBI Taxonomy" id="68775"/>
    <lineage>
        <taxon>Eukaryota</taxon>
        <taxon>Fungi</taxon>
        <taxon>Dikarya</taxon>
        <taxon>Basidiomycota</taxon>
        <taxon>Agaricomycotina</taxon>
        <taxon>Agaricomycetes</taxon>
        <taxon>Agaricomycetidae</taxon>
        <taxon>Agaricales</taxon>
        <taxon>Agaricineae</taxon>
        <taxon>Nidulariaceae</taxon>
        <taxon>Crucibulum</taxon>
    </lineage>
</organism>
<feature type="region of interest" description="Disordered" evidence="15">
    <location>
        <begin position="669"/>
        <end position="698"/>
    </location>
</feature>
<evidence type="ECO:0000259" key="16">
    <source>
        <dbReference type="Pfam" id="PF01764"/>
    </source>
</evidence>
<keyword evidence="9" id="KW-0442">Lipid degradation</keyword>
<keyword evidence="11" id="KW-0443">Lipid metabolism</keyword>
<feature type="region of interest" description="Disordered" evidence="15">
    <location>
        <begin position="346"/>
        <end position="408"/>
    </location>
</feature>
<evidence type="ECO:0000256" key="12">
    <source>
        <dbReference type="ARBA" id="ARBA00023136"/>
    </source>
</evidence>
<evidence type="ECO:0000256" key="8">
    <source>
        <dbReference type="ARBA" id="ARBA00022837"/>
    </source>
</evidence>
<evidence type="ECO:0000256" key="3">
    <source>
        <dbReference type="ARBA" id="ARBA00022475"/>
    </source>
</evidence>
<reference evidence="17 18" key="1">
    <citation type="journal article" date="2019" name="Nat. Ecol. Evol.">
        <title>Megaphylogeny resolves global patterns of mushroom evolution.</title>
        <authorList>
            <person name="Varga T."/>
            <person name="Krizsan K."/>
            <person name="Foldi C."/>
            <person name="Dima B."/>
            <person name="Sanchez-Garcia M."/>
            <person name="Sanchez-Ramirez S."/>
            <person name="Szollosi G.J."/>
            <person name="Szarkandi J.G."/>
            <person name="Papp V."/>
            <person name="Albert L."/>
            <person name="Andreopoulos W."/>
            <person name="Angelini C."/>
            <person name="Antonin V."/>
            <person name="Barry K.W."/>
            <person name="Bougher N.L."/>
            <person name="Buchanan P."/>
            <person name="Buyck B."/>
            <person name="Bense V."/>
            <person name="Catcheside P."/>
            <person name="Chovatia M."/>
            <person name="Cooper J."/>
            <person name="Damon W."/>
            <person name="Desjardin D."/>
            <person name="Finy P."/>
            <person name="Geml J."/>
            <person name="Haridas S."/>
            <person name="Hughes K."/>
            <person name="Justo A."/>
            <person name="Karasinski D."/>
            <person name="Kautmanova I."/>
            <person name="Kiss B."/>
            <person name="Kocsube S."/>
            <person name="Kotiranta H."/>
            <person name="LaButti K.M."/>
            <person name="Lechner B.E."/>
            <person name="Liimatainen K."/>
            <person name="Lipzen A."/>
            <person name="Lukacs Z."/>
            <person name="Mihaltcheva S."/>
            <person name="Morgado L.N."/>
            <person name="Niskanen T."/>
            <person name="Noordeloos M.E."/>
            <person name="Ohm R.A."/>
            <person name="Ortiz-Santana B."/>
            <person name="Ovrebo C."/>
            <person name="Racz N."/>
            <person name="Riley R."/>
            <person name="Savchenko A."/>
            <person name="Shiryaev A."/>
            <person name="Soop K."/>
            <person name="Spirin V."/>
            <person name="Szebenyi C."/>
            <person name="Tomsovsky M."/>
            <person name="Tulloss R.E."/>
            <person name="Uehling J."/>
            <person name="Grigoriev I.V."/>
            <person name="Vagvolgyi C."/>
            <person name="Papp T."/>
            <person name="Martin F.M."/>
            <person name="Miettinen O."/>
            <person name="Hibbett D.S."/>
            <person name="Nagy L.G."/>
        </authorList>
    </citation>
    <scope>NUCLEOTIDE SEQUENCE [LARGE SCALE GENOMIC DNA]</scope>
    <source>
        <strain evidence="17 18">CBS 166.37</strain>
    </source>
</reference>
<accession>A0A5C3MCR3</accession>
<keyword evidence="12" id="KW-0472">Membrane</keyword>
<keyword evidence="7" id="KW-0378">Hydrolase</keyword>
<keyword evidence="5" id="KW-0812">Transmembrane</keyword>
<dbReference type="Gene3D" id="3.40.50.1820">
    <property type="entry name" value="alpha/beta hydrolase"/>
    <property type="match status" value="1"/>
</dbReference>
<keyword evidence="4" id="KW-0597">Phosphoprotein</keyword>
<dbReference type="InterPro" id="IPR052214">
    <property type="entry name" value="DAG_Lipase-Related"/>
</dbReference>
<keyword evidence="18" id="KW-1185">Reference proteome</keyword>
<dbReference type="InterPro" id="IPR002921">
    <property type="entry name" value="Fungal_lipase-type"/>
</dbReference>
<evidence type="ECO:0000256" key="5">
    <source>
        <dbReference type="ARBA" id="ARBA00022692"/>
    </source>
</evidence>
<dbReference type="SUPFAM" id="SSF53474">
    <property type="entry name" value="alpha/beta-Hydrolases"/>
    <property type="match status" value="1"/>
</dbReference>
<dbReference type="EC" id="3.1.1.116" evidence="14"/>
<evidence type="ECO:0000256" key="11">
    <source>
        <dbReference type="ARBA" id="ARBA00023098"/>
    </source>
</evidence>
<feature type="region of interest" description="Disordered" evidence="15">
    <location>
        <begin position="544"/>
        <end position="583"/>
    </location>
</feature>
<evidence type="ECO:0000256" key="7">
    <source>
        <dbReference type="ARBA" id="ARBA00022801"/>
    </source>
</evidence>
<keyword evidence="8" id="KW-0106">Calcium</keyword>
<feature type="region of interest" description="Disordered" evidence="15">
    <location>
        <begin position="484"/>
        <end position="516"/>
    </location>
</feature>
<feature type="compositionally biased region" description="Low complexity" evidence="15">
    <location>
        <begin position="353"/>
        <end position="397"/>
    </location>
</feature>
<dbReference type="InterPro" id="IPR029058">
    <property type="entry name" value="AB_hydrolase_fold"/>
</dbReference>
<evidence type="ECO:0000256" key="15">
    <source>
        <dbReference type="SAM" id="MobiDB-lite"/>
    </source>
</evidence>
<gene>
    <name evidence="17" type="ORF">BDQ12DRAFT_674440</name>
</gene>
<evidence type="ECO:0000256" key="13">
    <source>
        <dbReference type="ARBA" id="ARBA00024531"/>
    </source>
</evidence>
<keyword evidence="6" id="KW-0479">Metal-binding</keyword>
<comment type="cofactor">
    <cofactor evidence="1">
        <name>Ca(2+)</name>
        <dbReference type="ChEBI" id="CHEBI:29108"/>
    </cofactor>
</comment>
<dbReference type="GO" id="GO:0046340">
    <property type="term" value="P:diacylglycerol catabolic process"/>
    <property type="evidence" value="ECO:0007669"/>
    <property type="project" value="TreeGrafter"/>
</dbReference>
<dbReference type="AlphaFoldDB" id="A0A5C3MCR3"/>
<feature type="domain" description="Fungal lipase-type" evidence="16">
    <location>
        <begin position="674"/>
        <end position="814"/>
    </location>
</feature>
<evidence type="ECO:0000256" key="10">
    <source>
        <dbReference type="ARBA" id="ARBA00022989"/>
    </source>
</evidence>
<dbReference type="Pfam" id="PF01764">
    <property type="entry name" value="Lipase_3"/>
    <property type="match status" value="1"/>
</dbReference>
<evidence type="ECO:0000256" key="9">
    <source>
        <dbReference type="ARBA" id="ARBA00022963"/>
    </source>
</evidence>
<dbReference type="Proteomes" id="UP000308652">
    <property type="component" value="Unassembled WGS sequence"/>
</dbReference>